<proteinExistence type="inferred from homology"/>
<keyword evidence="5" id="KW-0808">Transferase</keyword>
<name>A0A2T2P2B2_CORCC</name>
<organism evidence="6 7">
    <name type="scientific">Corynespora cassiicola Philippines</name>
    <dbReference type="NCBI Taxonomy" id="1448308"/>
    <lineage>
        <taxon>Eukaryota</taxon>
        <taxon>Fungi</taxon>
        <taxon>Dikarya</taxon>
        <taxon>Ascomycota</taxon>
        <taxon>Pezizomycotina</taxon>
        <taxon>Dothideomycetes</taxon>
        <taxon>Pleosporomycetidae</taxon>
        <taxon>Pleosporales</taxon>
        <taxon>Corynesporascaceae</taxon>
        <taxon>Corynespora</taxon>
    </lineage>
</organism>
<comment type="function">
    <text evidence="5">Splits internally a 1,3-beta-glucan molecule and transfers the newly generated reducing end (the donor) to the non-reducing end of another 1,3-beta-glucan molecule (the acceptor) forming a 1,3-beta linkage, resulting in the elongation of 1,3-beta-glucan chains in the cell wall.</text>
</comment>
<evidence type="ECO:0000256" key="3">
    <source>
        <dbReference type="ARBA" id="ARBA00022729"/>
    </source>
</evidence>
<keyword evidence="5" id="KW-0472">Membrane</keyword>
<dbReference type="AlphaFoldDB" id="A0A2T2P2B2"/>
<keyword evidence="4" id="KW-0325">Glycoprotein</keyword>
<dbReference type="EMBL" id="KZ678130">
    <property type="protein sequence ID" value="PSN71811.1"/>
    <property type="molecule type" value="Genomic_DNA"/>
</dbReference>
<keyword evidence="5" id="KW-0336">GPI-anchor</keyword>
<dbReference type="PANTHER" id="PTHR31468:SF8">
    <property type="entry name" value="1,3-BETA-GLUCANOSYLTRANSFERASE GAS2"/>
    <property type="match status" value="1"/>
</dbReference>
<feature type="non-terminal residue" evidence="6">
    <location>
        <position position="365"/>
    </location>
</feature>
<dbReference type="GO" id="GO:0042124">
    <property type="term" value="F:1,3-beta-glucanosyltransferase activity"/>
    <property type="evidence" value="ECO:0007669"/>
    <property type="project" value="TreeGrafter"/>
</dbReference>
<reference evidence="6 7" key="1">
    <citation type="journal article" date="2018" name="Front. Microbiol.">
        <title>Genome-Wide Analysis of Corynespora cassiicola Leaf Fall Disease Putative Effectors.</title>
        <authorList>
            <person name="Lopez D."/>
            <person name="Ribeiro S."/>
            <person name="Label P."/>
            <person name="Fumanal B."/>
            <person name="Venisse J.S."/>
            <person name="Kohler A."/>
            <person name="de Oliveira R.R."/>
            <person name="Labutti K."/>
            <person name="Lipzen A."/>
            <person name="Lail K."/>
            <person name="Bauer D."/>
            <person name="Ohm R.A."/>
            <person name="Barry K.W."/>
            <person name="Spatafora J."/>
            <person name="Grigoriev I.V."/>
            <person name="Martin F.M."/>
            <person name="Pujade-Renaud V."/>
        </authorList>
    </citation>
    <scope>NUCLEOTIDE SEQUENCE [LARGE SCALE GENOMIC DNA]</scope>
    <source>
        <strain evidence="6 7">Philippines</strain>
    </source>
</reference>
<dbReference type="InterPro" id="IPR004886">
    <property type="entry name" value="Glucanosyltransferase"/>
</dbReference>
<dbReference type="PANTHER" id="PTHR31468">
    <property type="entry name" value="1,3-BETA-GLUCANOSYLTRANSFERASE GAS1"/>
    <property type="match status" value="1"/>
</dbReference>
<dbReference type="OrthoDB" id="421038at2759"/>
<dbReference type="Proteomes" id="UP000240883">
    <property type="component" value="Unassembled WGS sequence"/>
</dbReference>
<dbReference type="SUPFAM" id="SSF51445">
    <property type="entry name" value="(Trans)glycosidases"/>
    <property type="match status" value="1"/>
</dbReference>
<evidence type="ECO:0000256" key="1">
    <source>
        <dbReference type="ARBA" id="ARBA00004609"/>
    </source>
</evidence>
<evidence type="ECO:0000313" key="6">
    <source>
        <dbReference type="EMBL" id="PSN71811.1"/>
    </source>
</evidence>
<gene>
    <name evidence="6" type="ORF">BS50DRAFT_464823</name>
</gene>
<keyword evidence="5" id="KW-0449">Lipoprotein</keyword>
<sequence>FLAALAATVFADLPTISTKGSKLFTSDGNQFFVKGIAYQLTGDDPLVDTKQCALDAALMKSMGVNSIRIYHVNPNATHDECMKTLADNGIYLWLDLDTFDTAIFQLEPKWTQGQLDRFAGVMDAFQKYSNLAGFFVGNEVLTSGTGSYSAPFVKAAARDLKAYRDTKGYRKIPVGYAAADIGSLRPMLQNYLACGDKPEDAIDFFALNAYSWCGQSNYQQSGYISLVENAKAYNVPIFLSETGCNVPTPRNFDDQDAIFGPEMSAVWSGAIIYEWIQEVNNYGLIKYGEHVDPASPGAPPDGYTRSGTPTPILPDFTNLSSKWKTLNPTGVKEAEYNPKLTPVPCPTFMPTVWKVDPSKPLPTLG</sequence>
<dbReference type="Pfam" id="PF03198">
    <property type="entry name" value="Glyco_hydro_72"/>
    <property type="match status" value="1"/>
</dbReference>
<evidence type="ECO:0000256" key="4">
    <source>
        <dbReference type="ARBA" id="ARBA00023180"/>
    </source>
</evidence>
<feature type="non-terminal residue" evidence="6">
    <location>
        <position position="1"/>
    </location>
</feature>
<keyword evidence="7" id="KW-1185">Reference proteome</keyword>
<dbReference type="GO" id="GO:0005886">
    <property type="term" value="C:plasma membrane"/>
    <property type="evidence" value="ECO:0007669"/>
    <property type="project" value="UniProtKB-SubCell"/>
</dbReference>
<evidence type="ECO:0000256" key="5">
    <source>
        <dbReference type="RuleBase" id="RU361209"/>
    </source>
</evidence>
<dbReference type="GO" id="GO:0071970">
    <property type="term" value="P:fungal-type cell wall (1-&gt;3)-beta-D-glucan biosynthetic process"/>
    <property type="evidence" value="ECO:0007669"/>
    <property type="project" value="TreeGrafter"/>
</dbReference>
<evidence type="ECO:0000313" key="7">
    <source>
        <dbReference type="Proteomes" id="UP000240883"/>
    </source>
</evidence>
<protein>
    <recommendedName>
        <fullName evidence="5">1,3-beta-glucanosyltransferase</fullName>
        <ecNumber evidence="5">2.4.1.-</ecNumber>
    </recommendedName>
</protein>
<dbReference type="EC" id="2.4.1.-" evidence="5"/>
<evidence type="ECO:0000256" key="2">
    <source>
        <dbReference type="ARBA" id="ARBA00007528"/>
    </source>
</evidence>
<dbReference type="Gene3D" id="3.20.20.80">
    <property type="entry name" value="Glycosidases"/>
    <property type="match status" value="1"/>
</dbReference>
<dbReference type="GO" id="GO:0031505">
    <property type="term" value="P:fungal-type cell wall organization"/>
    <property type="evidence" value="ECO:0007669"/>
    <property type="project" value="TreeGrafter"/>
</dbReference>
<keyword evidence="3" id="KW-0732">Signal</keyword>
<comment type="similarity">
    <text evidence="2 5">Belongs to the glycosyl hydrolase 72 family.</text>
</comment>
<comment type="subcellular location">
    <subcellularLocation>
        <location evidence="1 5">Cell membrane</location>
        <topology evidence="1 5">Lipid-anchor</topology>
        <topology evidence="1 5">GPI-anchor</topology>
    </subcellularLocation>
</comment>
<dbReference type="GO" id="GO:0098552">
    <property type="term" value="C:side of membrane"/>
    <property type="evidence" value="ECO:0007669"/>
    <property type="project" value="UniProtKB-KW"/>
</dbReference>
<dbReference type="InterPro" id="IPR017853">
    <property type="entry name" value="GH"/>
</dbReference>
<accession>A0A2T2P2B2</accession>